<dbReference type="NCBIfam" id="TIGR02582">
    <property type="entry name" value="cas7_TM1809"/>
    <property type="match status" value="1"/>
</dbReference>
<dbReference type="Proteomes" id="UP000243688">
    <property type="component" value="Unassembled WGS sequence"/>
</dbReference>
<comment type="similarity">
    <text evidence="1">Belongs to the CRISPR-associated Csm3 family.</text>
</comment>
<keyword evidence="4" id="KW-0255">Endonuclease</keyword>
<proteinExistence type="inferred from homology"/>
<organism evidence="10 11">
    <name type="scientific">Candidatus Reconcilbacillus cellulovorans</name>
    <dbReference type="NCBI Taxonomy" id="1906605"/>
    <lineage>
        <taxon>Bacteria</taxon>
        <taxon>Bacillati</taxon>
        <taxon>Bacillota</taxon>
        <taxon>Bacilli</taxon>
        <taxon>Bacillales</taxon>
        <taxon>Paenibacillaceae</taxon>
        <taxon>Candidatus Reconcilbacillus</taxon>
    </lineage>
</organism>
<evidence type="ECO:0000256" key="6">
    <source>
        <dbReference type="ARBA" id="ARBA00022884"/>
    </source>
</evidence>
<dbReference type="AlphaFoldDB" id="A0A2A6DY92"/>
<evidence type="ECO:0000259" key="9">
    <source>
        <dbReference type="Pfam" id="PF03787"/>
    </source>
</evidence>
<keyword evidence="5" id="KW-0378">Hydrolase</keyword>
<name>A0A2A6DY92_9BACL</name>
<keyword evidence="6" id="KW-0694">RNA-binding</keyword>
<keyword evidence="3" id="KW-0540">Nuclease</keyword>
<accession>A0A2A6DY92</accession>
<feature type="domain" description="CRISPR type III-associated protein" evidence="9">
    <location>
        <begin position="16"/>
        <end position="243"/>
    </location>
</feature>
<protein>
    <recommendedName>
        <fullName evidence="2">CRISPR system Cms endoribonuclease Csm3</fullName>
    </recommendedName>
    <alternativeName>
        <fullName evidence="8">CRISPR type III A-associated RAMP protein Csm3</fullName>
    </alternativeName>
</protein>
<dbReference type="GO" id="GO:0004519">
    <property type="term" value="F:endonuclease activity"/>
    <property type="evidence" value="ECO:0007669"/>
    <property type="project" value="UniProtKB-KW"/>
</dbReference>
<dbReference type="PANTHER" id="PTHR35579:SF3">
    <property type="entry name" value="CRISPR SYSTEM CMS ENDORIBONUCLEASE CSM3"/>
    <property type="match status" value="1"/>
</dbReference>
<evidence type="ECO:0000256" key="2">
    <source>
        <dbReference type="ARBA" id="ARBA00022150"/>
    </source>
</evidence>
<dbReference type="GO" id="GO:0016787">
    <property type="term" value="F:hydrolase activity"/>
    <property type="evidence" value="ECO:0007669"/>
    <property type="project" value="UniProtKB-KW"/>
</dbReference>
<sequence>MAVQSSAGKYRISGVIELKTALHIGGGNDTSEIGSVDKSVVRDPVTREPYIPGSSLKGKLRTLLELYHYALDSSFFDDSRIRVGGNDTRHHECGEPACVVCRLFGATSGKNGRNPSNPSGEVKWNRPARLIVRDTELADESRQLLRDADELDFFMTEVKFENSLDRITSAANPRQIERVPKGTKFRFEMIYTFWGFNPAFGERFSAVDAGREIGEDLRHLLLSFELLEGDYLGGNGSRGYGKVAFGGLKLEMRTFEAYRDGREWTCVAEAATLGEFVRNIRGQFSLDGGEREEAVGGTGGDTAACG</sequence>
<evidence type="ECO:0000256" key="7">
    <source>
        <dbReference type="ARBA" id="ARBA00023118"/>
    </source>
</evidence>
<dbReference type="GO" id="GO:0051607">
    <property type="term" value="P:defense response to virus"/>
    <property type="evidence" value="ECO:0007669"/>
    <property type="project" value="UniProtKB-KW"/>
</dbReference>
<dbReference type="EMBL" id="MOXJ01000035">
    <property type="protein sequence ID" value="PDO09536.1"/>
    <property type="molecule type" value="Genomic_DNA"/>
</dbReference>
<dbReference type="Pfam" id="PF03787">
    <property type="entry name" value="RAMPs"/>
    <property type="match status" value="1"/>
</dbReference>
<dbReference type="InterPro" id="IPR052216">
    <property type="entry name" value="CRISPR_Csm3_endoribonuclease"/>
</dbReference>
<dbReference type="InterPro" id="IPR005537">
    <property type="entry name" value="RAMP_III_fam"/>
</dbReference>
<dbReference type="PANTHER" id="PTHR35579">
    <property type="entry name" value="CRISPR SYSTEM CMS ENDORIBONUCLEASE CSM3"/>
    <property type="match status" value="1"/>
</dbReference>
<comment type="caution">
    <text evidence="10">The sequence shown here is derived from an EMBL/GenBank/DDBJ whole genome shotgun (WGS) entry which is preliminary data.</text>
</comment>
<evidence type="ECO:0000256" key="5">
    <source>
        <dbReference type="ARBA" id="ARBA00022801"/>
    </source>
</evidence>
<dbReference type="GO" id="GO:0003723">
    <property type="term" value="F:RNA binding"/>
    <property type="evidence" value="ECO:0007669"/>
    <property type="project" value="UniProtKB-KW"/>
</dbReference>
<reference evidence="10 11" key="1">
    <citation type="submission" date="2016-12" db="EMBL/GenBank/DDBJ databases">
        <title>Candidatus Reconcilibacillus cellulovorans genome.</title>
        <authorList>
            <person name="Kolinko S."/>
            <person name="Wu Y.-W."/>
            <person name="Tachea F."/>
            <person name="Denzel E."/>
            <person name="Hiras J."/>
            <person name="Baecker N."/>
            <person name="Chan L.J."/>
            <person name="Eichorst S.A."/>
            <person name="Frey D."/>
            <person name="Adams P.D."/>
            <person name="Pray T."/>
            <person name="Tanjore D."/>
            <person name="Petzold C.J."/>
            <person name="Gladden J.M."/>
            <person name="Simmons B.A."/>
            <person name="Singer S.W."/>
        </authorList>
    </citation>
    <scope>NUCLEOTIDE SEQUENCE [LARGE SCALE GENOMIC DNA]</scope>
    <source>
        <strain evidence="10">JTherm</strain>
    </source>
</reference>
<evidence type="ECO:0000256" key="3">
    <source>
        <dbReference type="ARBA" id="ARBA00022722"/>
    </source>
</evidence>
<keyword evidence="7" id="KW-0051">Antiviral defense</keyword>
<evidence type="ECO:0000256" key="4">
    <source>
        <dbReference type="ARBA" id="ARBA00022759"/>
    </source>
</evidence>
<dbReference type="InterPro" id="IPR013412">
    <property type="entry name" value="CRISPR-assoc_RAMP_Csm3"/>
</dbReference>
<gene>
    <name evidence="10" type="ORF">BLM47_11935</name>
</gene>
<evidence type="ECO:0000256" key="1">
    <source>
        <dbReference type="ARBA" id="ARBA00006342"/>
    </source>
</evidence>
<evidence type="ECO:0000313" key="10">
    <source>
        <dbReference type="EMBL" id="PDO09536.1"/>
    </source>
</evidence>
<evidence type="ECO:0000313" key="11">
    <source>
        <dbReference type="Proteomes" id="UP000243688"/>
    </source>
</evidence>
<evidence type="ECO:0000256" key="8">
    <source>
        <dbReference type="ARBA" id="ARBA00033183"/>
    </source>
</evidence>